<dbReference type="RefSeq" id="WP_301138321.1">
    <property type="nucleotide sequence ID" value="NZ_JAUHTQ010000007.1"/>
</dbReference>
<evidence type="ECO:0000313" key="6">
    <source>
        <dbReference type="Proteomes" id="UP001172743"/>
    </source>
</evidence>
<evidence type="ECO:0000313" key="5">
    <source>
        <dbReference type="EMBL" id="MDN4493987.1"/>
    </source>
</evidence>
<evidence type="ECO:0000259" key="4">
    <source>
        <dbReference type="PROSITE" id="PS01124"/>
    </source>
</evidence>
<accession>A0ABT8GRF0</accession>
<comment type="caution">
    <text evidence="5">The sequence shown here is derived from an EMBL/GenBank/DDBJ whole genome shotgun (WGS) entry which is preliminary data.</text>
</comment>
<dbReference type="PROSITE" id="PS01124">
    <property type="entry name" value="HTH_ARAC_FAMILY_2"/>
    <property type="match status" value="1"/>
</dbReference>
<keyword evidence="6" id="KW-1185">Reference proteome</keyword>
<dbReference type="PRINTS" id="PR00032">
    <property type="entry name" value="HTHARAC"/>
</dbReference>
<dbReference type="PROSITE" id="PS00041">
    <property type="entry name" value="HTH_ARAC_FAMILY_1"/>
    <property type="match status" value="1"/>
</dbReference>
<feature type="domain" description="HTH araC/xylS-type" evidence="4">
    <location>
        <begin position="304"/>
        <end position="402"/>
    </location>
</feature>
<dbReference type="SMART" id="SM00342">
    <property type="entry name" value="HTH_ARAC"/>
    <property type="match status" value="1"/>
</dbReference>
<dbReference type="EMBL" id="JAUHTQ010000007">
    <property type="protein sequence ID" value="MDN4493987.1"/>
    <property type="molecule type" value="Genomic_DNA"/>
</dbReference>
<dbReference type="SUPFAM" id="SSF46689">
    <property type="entry name" value="Homeodomain-like"/>
    <property type="match status" value="2"/>
</dbReference>
<sequence>MNSKDIPYICDLLFKSFEIPVFYLNDMEEVAIKLPETFKSNALFDGIEDCLRAITYSYGETKVPVIHMTNFLECFIIFRLPASSGTIVIGPSIYEQLNKQTKINLMIDNNVSDTQQDKWFQYYENLPVASKTRFAYIGTLLYYLTSGKTLEVNELLKQSYRYQSKVAPNAQLDVLVSKQRESTFFHHDPSLEKNVYYLVKIGKKDEALKAYMSLPKESIGNLSKRSYLRSRKNFAISAVTLWTRAAIDGGLYYETAYTLSDIHIQYIEELEQISEVENAIINALLDFADFERREKDKFISKMVLSCQDYIFKHLYTKITLEKLGKHTGVNPSYLSHSFMKEMGIPVSEYIQVQRIEEAKKLLLHATYTVSEISSLLNFNDQSYFTKIFKKHTGMTPRQFSQSQEFKILS</sequence>
<dbReference type="InterPro" id="IPR020449">
    <property type="entry name" value="Tscrpt_reg_AraC-type_HTH"/>
</dbReference>
<dbReference type="Pfam" id="PF12833">
    <property type="entry name" value="HTH_18"/>
    <property type="match status" value="1"/>
</dbReference>
<dbReference type="PANTHER" id="PTHR43280">
    <property type="entry name" value="ARAC-FAMILY TRANSCRIPTIONAL REGULATOR"/>
    <property type="match status" value="1"/>
</dbReference>
<dbReference type="PANTHER" id="PTHR43280:SF2">
    <property type="entry name" value="HTH-TYPE TRANSCRIPTIONAL REGULATOR EXSA"/>
    <property type="match status" value="1"/>
</dbReference>
<gene>
    <name evidence="5" type="ORF">QYB95_10600</name>
</gene>
<dbReference type="Gene3D" id="1.10.10.60">
    <property type="entry name" value="Homeodomain-like"/>
    <property type="match status" value="2"/>
</dbReference>
<protein>
    <submittedName>
        <fullName evidence="5">Helix-turn-helix domain-containing protein</fullName>
    </submittedName>
</protein>
<keyword evidence="2" id="KW-0238">DNA-binding</keyword>
<keyword evidence="1" id="KW-0805">Transcription regulation</keyword>
<dbReference type="Proteomes" id="UP001172743">
    <property type="component" value="Unassembled WGS sequence"/>
</dbReference>
<evidence type="ECO:0000256" key="3">
    <source>
        <dbReference type="ARBA" id="ARBA00023163"/>
    </source>
</evidence>
<keyword evidence="3" id="KW-0804">Transcription</keyword>
<reference evidence="5" key="1">
    <citation type="submission" date="2023-07" db="EMBL/GenBank/DDBJ databases">
        <title>Ureibacillus sp. isolated from freshwater well.</title>
        <authorList>
            <person name="Kirdat K."/>
            <person name="Bhatt A."/>
            <person name="Teware R."/>
            <person name="Bhavsar Y."/>
            <person name="Yadav A."/>
        </authorList>
    </citation>
    <scope>NUCLEOTIDE SEQUENCE</scope>
    <source>
        <strain evidence="5">BA0131</strain>
    </source>
</reference>
<name>A0ABT8GRF0_9BACL</name>
<organism evidence="5 6">
    <name type="scientific">Ureibacillus aquaedulcis</name>
    <dbReference type="NCBI Taxonomy" id="3058421"/>
    <lineage>
        <taxon>Bacteria</taxon>
        <taxon>Bacillati</taxon>
        <taxon>Bacillota</taxon>
        <taxon>Bacilli</taxon>
        <taxon>Bacillales</taxon>
        <taxon>Caryophanaceae</taxon>
        <taxon>Ureibacillus</taxon>
    </lineage>
</organism>
<evidence type="ECO:0000256" key="2">
    <source>
        <dbReference type="ARBA" id="ARBA00023125"/>
    </source>
</evidence>
<dbReference type="InterPro" id="IPR009057">
    <property type="entry name" value="Homeodomain-like_sf"/>
</dbReference>
<dbReference type="InterPro" id="IPR018062">
    <property type="entry name" value="HTH_AraC-typ_CS"/>
</dbReference>
<proteinExistence type="predicted"/>
<evidence type="ECO:0000256" key="1">
    <source>
        <dbReference type="ARBA" id="ARBA00023015"/>
    </source>
</evidence>
<dbReference type="InterPro" id="IPR018060">
    <property type="entry name" value="HTH_AraC"/>
</dbReference>